<comment type="similarity">
    <text evidence="1">Belongs to the short-chain dehydrogenases/reductases (SDR) family.</text>
</comment>
<feature type="compositionally biased region" description="Polar residues" evidence="3">
    <location>
        <begin position="410"/>
        <end position="420"/>
    </location>
</feature>
<reference evidence="4" key="1">
    <citation type="submission" date="2023-07" db="EMBL/GenBank/DDBJ databases">
        <title>The genome sequence of Rhodocytophaga aerolata KACC 12507.</title>
        <authorList>
            <person name="Zhang X."/>
        </authorList>
    </citation>
    <scope>NUCLEOTIDE SEQUENCE</scope>
    <source>
        <strain evidence="4">KACC 12507</strain>
    </source>
</reference>
<dbReference type="CDD" id="cd05233">
    <property type="entry name" value="SDR_c"/>
    <property type="match status" value="1"/>
</dbReference>
<dbReference type="Gene3D" id="3.40.50.720">
    <property type="entry name" value="NAD(P)-binding Rossmann-like Domain"/>
    <property type="match status" value="1"/>
</dbReference>
<evidence type="ECO:0000256" key="1">
    <source>
        <dbReference type="ARBA" id="ARBA00006484"/>
    </source>
</evidence>
<evidence type="ECO:0000313" key="5">
    <source>
        <dbReference type="Proteomes" id="UP001168528"/>
    </source>
</evidence>
<organism evidence="4 5">
    <name type="scientific">Rhodocytophaga aerolata</name>
    <dbReference type="NCBI Taxonomy" id="455078"/>
    <lineage>
        <taxon>Bacteria</taxon>
        <taxon>Pseudomonadati</taxon>
        <taxon>Bacteroidota</taxon>
        <taxon>Cytophagia</taxon>
        <taxon>Cytophagales</taxon>
        <taxon>Rhodocytophagaceae</taxon>
        <taxon>Rhodocytophaga</taxon>
    </lineage>
</organism>
<feature type="compositionally biased region" description="Low complexity" evidence="3">
    <location>
        <begin position="388"/>
        <end position="402"/>
    </location>
</feature>
<dbReference type="EMBL" id="JAUKPO010000001">
    <property type="protein sequence ID" value="MDO1445396.1"/>
    <property type="molecule type" value="Genomic_DNA"/>
</dbReference>
<evidence type="ECO:0000256" key="3">
    <source>
        <dbReference type="SAM" id="MobiDB-lite"/>
    </source>
</evidence>
<protein>
    <submittedName>
        <fullName evidence="4">SDR family NAD(P)-dependent oxidoreductase</fullName>
    </submittedName>
</protein>
<dbReference type="InterPro" id="IPR036291">
    <property type="entry name" value="NAD(P)-bd_dom_sf"/>
</dbReference>
<dbReference type="PANTHER" id="PTHR24321">
    <property type="entry name" value="DEHYDROGENASES, SHORT CHAIN"/>
    <property type="match status" value="1"/>
</dbReference>
<keyword evidence="2" id="KW-0560">Oxidoreductase</keyword>
<dbReference type="SUPFAM" id="SSF51735">
    <property type="entry name" value="NAD(P)-binding Rossmann-fold domains"/>
    <property type="match status" value="1"/>
</dbReference>
<dbReference type="Pfam" id="PF13561">
    <property type="entry name" value="adh_short_C2"/>
    <property type="match status" value="1"/>
</dbReference>
<feature type="compositionally biased region" description="Polar residues" evidence="3">
    <location>
        <begin position="359"/>
        <end position="379"/>
    </location>
</feature>
<evidence type="ECO:0000313" key="4">
    <source>
        <dbReference type="EMBL" id="MDO1445396.1"/>
    </source>
</evidence>
<feature type="region of interest" description="Disordered" evidence="3">
    <location>
        <begin position="357"/>
        <end position="420"/>
    </location>
</feature>
<dbReference type="InterPro" id="IPR020904">
    <property type="entry name" value="Sc_DH/Rdtase_CS"/>
</dbReference>
<name>A0ABT8QZX1_9BACT</name>
<keyword evidence="5" id="KW-1185">Reference proteome</keyword>
<comment type="caution">
    <text evidence="4">The sequence shown here is derived from an EMBL/GenBank/DDBJ whole genome shotgun (WGS) entry which is preliminary data.</text>
</comment>
<evidence type="ECO:0000256" key="2">
    <source>
        <dbReference type="ARBA" id="ARBA00023002"/>
    </source>
</evidence>
<sequence>MEQRLKNKVAIVTGGGAGIGEAICKKFALNGAKVVVCGFPDDPVEAVAQEIAAKGGTAIAYKGDISMAEHARMCVETAIETWGKLDILINNAGVFPVMETIDSYPTEAFQYLVKNNIQSTFMMTKFAIPHLQKTKGNIVSAGSESGLLGIAENAPYGGTKGFIHAFIKGVAVEQAQYGVRANVVCPGAIDTAWTHKETGPMSTKTEKMVVEATPMGRRGTPEEVANVYLFLASDEASYVTGSLYSVDGGVTINKGATGSMADDSMKSEPAGELNLKHSMEGDTAKNRFANTYGYTPSSENNSNAITEALHANGGQLKNSVSKALVGLSAGLAVAGMVWNLTRKGRSNEEEFGHVDEDVASSSGQSGQENKSAAPSNASSGWEKKMDENPANNPANNSLNNSGGSKGGSGFTNEGATGNAD</sequence>
<accession>A0ABT8QZX1</accession>
<dbReference type="Proteomes" id="UP001168528">
    <property type="component" value="Unassembled WGS sequence"/>
</dbReference>
<proteinExistence type="inferred from homology"/>
<dbReference type="RefSeq" id="WP_302036185.1">
    <property type="nucleotide sequence ID" value="NZ_JAUKPO010000001.1"/>
</dbReference>
<dbReference type="PRINTS" id="PR00080">
    <property type="entry name" value="SDRFAMILY"/>
</dbReference>
<gene>
    <name evidence="4" type="ORF">Q0590_03990</name>
</gene>
<dbReference type="PROSITE" id="PS00061">
    <property type="entry name" value="ADH_SHORT"/>
    <property type="match status" value="1"/>
</dbReference>
<dbReference type="InterPro" id="IPR002347">
    <property type="entry name" value="SDR_fam"/>
</dbReference>
<dbReference type="PANTHER" id="PTHR24321:SF8">
    <property type="entry name" value="ESTRADIOL 17-BETA-DEHYDROGENASE 8-RELATED"/>
    <property type="match status" value="1"/>
</dbReference>
<dbReference type="NCBIfam" id="NF005559">
    <property type="entry name" value="PRK07231.1"/>
    <property type="match status" value="1"/>
</dbReference>
<dbReference type="PRINTS" id="PR00081">
    <property type="entry name" value="GDHRDH"/>
</dbReference>